<sequence length="158" mass="17882">MDYPRERLIDRGLDPDALPEDLEGLPDSIPRLYTSLLPEGLSPFDVIRLTAEGTDLDVRLIVVGAVEGSPNLLYTIDPNTGEVVQFDTVNNRVRGVNTSYRFFVEFLRRIGFALDMTGADDLASIMNRSMRFTLRALDERAFDEAEWWPLVFANLGRD</sequence>
<gene>
    <name evidence="1" type="ORF">ACFO8M_12150</name>
</gene>
<dbReference type="EMBL" id="JBHRWO010000010">
    <property type="protein sequence ID" value="MFC3493235.1"/>
    <property type="molecule type" value="Genomic_DNA"/>
</dbReference>
<name>A0ABV7PXT6_9ACTN</name>
<accession>A0ABV7PXT6</accession>
<organism evidence="1 2">
    <name type="scientific">Glycomyces rhizosphaerae</name>
    <dbReference type="NCBI Taxonomy" id="2054422"/>
    <lineage>
        <taxon>Bacteria</taxon>
        <taxon>Bacillati</taxon>
        <taxon>Actinomycetota</taxon>
        <taxon>Actinomycetes</taxon>
        <taxon>Glycomycetales</taxon>
        <taxon>Glycomycetaceae</taxon>
        <taxon>Glycomyces</taxon>
    </lineage>
</organism>
<dbReference type="Pfam" id="PF14435">
    <property type="entry name" value="SUKH-4"/>
    <property type="match status" value="1"/>
</dbReference>
<reference evidence="2" key="1">
    <citation type="journal article" date="2019" name="Int. J. Syst. Evol. Microbiol.">
        <title>The Global Catalogue of Microorganisms (GCM) 10K type strain sequencing project: providing services to taxonomists for standard genome sequencing and annotation.</title>
        <authorList>
            <consortium name="The Broad Institute Genomics Platform"/>
            <consortium name="The Broad Institute Genome Sequencing Center for Infectious Disease"/>
            <person name="Wu L."/>
            <person name="Ma J."/>
        </authorList>
    </citation>
    <scope>NUCLEOTIDE SEQUENCE [LARGE SCALE GENOMIC DNA]</scope>
    <source>
        <strain evidence="2">CGMCC 4.7396</strain>
    </source>
</reference>
<protein>
    <submittedName>
        <fullName evidence="1">SUKH-4 family immunity protein</fullName>
    </submittedName>
</protein>
<keyword evidence="2" id="KW-1185">Reference proteome</keyword>
<dbReference type="RefSeq" id="WP_387975236.1">
    <property type="nucleotide sequence ID" value="NZ_JBHRWO010000010.1"/>
</dbReference>
<dbReference type="Proteomes" id="UP001595712">
    <property type="component" value="Unassembled WGS sequence"/>
</dbReference>
<proteinExistence type="predicted"/>
<evidence type="ECO:0000313" key="2">
    <source>
        <dbReference type="Proteomes" id="UP001595712"/>
    </source>
</evidence>
<comment type="caution">
    <text evidence="1">The sequence shown here is derived from an EMBL/GenBank/DDBJ whole genome shotgun (WGS) entry which is preliminary data.</text>
</comment>
<evidence type="ECO:0000313" key="1">
    <source>
        <dbReference type="EMBL" id="MFC3493235.1"/>
    </source>
</evidence>
<dbReference type="InterPro" id="IPR025851">
    <property type="entry name" value="SUKH-4"/>
</dbReference>